<sequence>MANTSQATDLEGIHREMHGIAKQIRIMNEINAHLVEHLATNNPPPPIALVSEDANRSRRSYRFGDQDSQRRVISENAGLTLVVHNMSRIAYCLSSALSPPLDTIFLESKAKLLRKDFERRTCLIG</sequence>
<organism evidence="1 2">
    <name type="scientific">Actinidia rufa</name>
    <dbReference type="NCBI Taxonomy" id="165716"/>
    <lineage>
        <taxon>Eukaryota</taxon>
        <taxon>Viridiplantae</taxon>
        <taxon>Streptophyta</taxon>
        <taxon>Embryophyta</taxon>
        <taxon>Tracheophyta</taxon>
        <taxon>Spermatophyta</taxon>
        <taxon>Magnoliopsida</taxon>
        <taxon>eudicotyledons</taxon>
        <taxon>Gunneridae</taxon>
        <taxon>Pentapetalae</taxon>
        <taxon>asterids</taxon>
        <taxon>Ericales</taxon>
        <taxon>Actinidiaceae</taxon>
        <taxon>Actinidia</taxon>
    </lineage>
</organism>
<evidence type="ECO:0000313" key="2">
    <source>
        <dbReference type="Proteomes" id="UP000585474"/>
    </source>
</evidence>
<protein>
    <submittedName>
        <fullName evidence="1">Uncharacterized protein</fullName>
    </submittedName>
</protein>
<dbReference type="Proteomes" id="UP000585474">
    <property type="component" value="Unassembled WGS sequence"/>
</dbReference>
<dbReference type="EMBL" id="BJWL01000133">
    <property type="protein sequence ID" value="GFS30899.1"/>
    <property type="molecule type" value="Genomic_DNA"/>
</dbReference>
<accession>A0A7J0DC37</accession>
<reference evidence="2" key="1">
    <citation type="submission" date="2019-07" db="EMBL/GenBank/DDBJ databases">
        <title>De Novo Assembly of kiwifruit Actinidia rufa.</title>
        <authorList>
            <person name="Sugita-Konishi S."/>
            <person name="Sato K."/>
            <person name="Mori E."/>
            <person name="Abe Y."/>
            <person name="Kisaki G."/>
            <person name="Hamano K."/>
            <person name="Suezawa K."/>
            <person name="Otani M."/>
            <person name="Fukuda T."/>
            <person name="Manabe T."/>
            <person name="Gomi K."/>
            <person name="Tabuchi M."/>
            <person name="Akimitsu K."/>
            <person name="Kataoka I."/>
        </authorList>
    </citation>
    <scope>NUCLEOTIDE SEQUENCE [LARGE SCALE GENOMIC DNA]</scope>
    <source>
        <strain evidence="2">cv. Fuchu</strain>
    </source>
</reference>
<gene>
    <name evidence="1" type="ORF">Acr_00g0014650</name>
</gene>
<dbReference type="AlphaFoldDB" id="A0A7J0DC37"/>
<comment type="caution">
    <text evidence="1">The sequence shown here is derived from an EMBL/GenBank/DDBJ whole genome shotgun (WGS) entry which is preliminary data.</text>
</comment>
<evidence type="ECO:0000313" key="1">
    <source>
        <dbReference type="EMBL" id="GFS30899.1"/>
    </source>
</evidence>
<proteinExistence type="predicted"/>
<name>A0A7J0DC37_9ERIC</name>
<keyword evidence="2" id="KW-1185">Reference proteome</keyword>